<proteinExistence type="predicted"/>
<protein>
    <recommendedName>
        <fullName evidence="3">DUF6604 domain-containing protein</fullName>
    </recommendedName>
</protein>
<dbReference type="GeneID" id="87863910"/>
<dbReference type="EMBL" id="JAUEPP010000004">
    <property type="protein sequence ID" value="KAK3344766.1"/>
    <property type="molecule type" value="Genomic_DNA"/>
</dbReference>
<evidence type="ECO:0000256" key="2">
    <source>
        <dbReference type="SAM" id="MobiDB-lite"/>
    </source>
</evidence>
<keyword evidence="5" id="KW-1185">Reference proteome</keyword>
<feature type="compositionally biased region" description="Basic residues" evidence="2">
    <location>
        <begin position="197"/>
        <end position="215"/>
    </location>
</feature>
<dbReference type="PANTHER" id="PTHR38795:SF1">
    <property type="entry name" value="DUF6604 DOMAIN-CONTAINING PROTEIN"/>
    <property type="match status" value="1"/>
</dbReference>
<evidence type="ECO:0000313" key="4">
    <source>
        <dbReference type="EMBL" id="KAK3344766.1"/>
    </source>
</evidence>
<dbReference type="InterPro" id="IPR046539">
    <property type="entry name" value="DUF6604"/>
</dbReference>
<evidence type="ECO:0000313" key="5">
    <source>
        <dbReference type="Proteomes" id="UP001278500"/>
    </source>
</evidence>
<dbReference type="PIRSF" id="PIRSF028035">
    <property type="entry name" value="UCP028035"/>
    <property type="match status" value="1"/>
</dbReference>
<feature type="compositionally biased region" description="Basic and acidic residues" evidence="2">
    <location>
        <begin position="216"/>
        <end position="232"/>
    </location>
</feature>
<dbReference type="InterPro" id="IPR016864">
    <property type="entry name" value="UCP028035"/>
</dbReference>
<dbReference type="PANTHER" id="PTHR38795">
    <property type="entry name" value="DUF6604 DOMAIN-CONTAINING PROTEIN"/>
    <property type="match status" value="1"/>
</dbReference>
<dbReference type="AlphaFoldDB" id="A0AAE0MS07"/>
<evidence type="ECO:0000256" key="1">
    <source>
        <dbReference type="SAM" id="Coils"/>
    </source>
</evidence>
<reference evidence="4" key="2">
    <citation type="submission" date="2023-06" db="EMBL/GenBank/DDBJ databases">
        <authorList>
            <consortium name="Lawrence Berkeley National Laboratory"/>
            <person name="Haridas S."/>
            <person name="Hensen N."/>
            <person name="Bonometti L."/>
            <person name="Westerberg I."/>
            <person name="Brannstrom I.O."/>
            <person name="Guillou S."/>
            <person name="Cros-Aarteil S."/>
            <person name="Calhoun S."/>
            <person name="Kuo A."/>
            <person name="Mondo S."/>
            <person name="Pangilinan J."/>
            <person name="Riley R."/>
            <person name="Labutti K."/>
            <person name="Andreopoulos B."/>
            <person name="Lipzen A."/>
            <person name="Chen C."/>
            <person name="Yanf M."/>
            <person name="Daum C."/>
            <person name="Ng V."/>
            <person name="Clum A."/>
            <person name="Steindorff A."/>
            <person name="Ohm R."/>
            <person name="Martin F."/>
            <person name="Silar P."/>
            <person name="Natvig D."/>
            <person name="Lalanne C."/>
            <person name="Gautier V."/>
            <person name="Ament-Velasquez S.L."/>
            <person name="Kruys A."/>
            <person name="Hutchinson M.I."/>
            <person name="Powell A.J."/>
            <person name="Barry K."/>
            <person name="Miller A.N."/>
            <person name="Grigoriev I.V."/>
            <person name="Debuchy R."/>
            <person name="Gladieux P."/>
            <person name="Thoren M.H."/>
            <person name="Johannesson H."/>
        </authorList>
    </citation>
    <scope>NUCLEOTIDE SEQUENCE</scope>
    <source>
        <strain evidence="4">CBS 560.94</strain>
    </source>
</reference>
<dbReference type="Pfam" id="PF20253">
    <property type="entry name" value="DUF6604"/>
    <property type="match status" value="1"/>
</dbReference>
<dbReference type="Proteomes" id="UP001278500">
    <property type="component" value="Unassembled WGS sequence"/>
</dbReference>
<name>A0AAE0MS07_9PEZI</name>
<accession>A0AAE0MS07</accession>
<evidence type="ECO:0000259" key="3">
    <source>
        <dbReference type="Pfam" id="PF20253"/>
    </source>
</evidence>
<gene>
    <name evidence="4" type="ORF">B0H65DRAFT_464380</name>
</gene>
<feature type="domain" description="DUF6604" evidence="3">
    <location>
        <begin position="19"/>
        <end position="310"/>
    </location>
</feature>
<keyword evidence="1" id="KW-0175">Coiled coil</keyword>
<feature type="region of interest" description="Disordered" evidence="2">
    <location>
        <begin position="178"/>
        <end position="232"/>
    </location>
</feature>
<reference evidence="4" key="1">
    <citation type="journal article" date="2023" name="Mol. Phylogenet. Evol.">
        <title>Genome-scale phylogeny and comparative genomics of the fungal order Sordariales.</title>
        <authorList>
            <person name="Hensen N."/>
            <person name="Bonometti L."/>
            <person name="Westerberg I."/>
            <person name="Brannstrom I.O."/>
            <person name="Guillou S."/>
            <person name="Cros-Aarteil S."/>
            <person name="Calhoun S."/>
            <person name="Haridas S."/>
            <person name="Kuo A."/>
            <person name="Mondo S."/>
            <person name="Pangilinan J."/>
            <person name="Riley R."/>
            <person name="LaButti K."/>
            <person name="Andreopoulos B."/>
            <person name="Lipzen A."/>
            <person name="Chen C."/>
            <person name="Yan M."/>
            <person name="Daum C."/>
            <person name="Ng V."/>
            <person name="Clum A."/>
            <person name="Steindorff A."/>
            <person name="Ohm R.A."/>
            <person name="Martin F."/>
            <person name="Silar P."/>
            <person name="Natvig D.O."/>
            <person name="Lalanne C."/>
            <person name="Gautier V."/>
            <person name="Ament-Velasquez S.L."/>
            <person name="Kruys A."/>
            <person name="Hutchinson M.I."/>
            <person name="Powell A.J."/>
            <person name="Barry K."/>
            <person name="Miller A.N."/>
            <person name="Grigoriev I.V."/>
            <person name="Debuchy R."/>
            <person name="Gladieux P."/>
            <person name="Hiltunen Thoren M."/>
            <person name="Johannesson H."/>
        </authorList>
    </citation>
    <scope>NUCLEOTIDE SEQUENCE</scope>
    <source>
        <strain evidence="4">CBS 560.94</strain>
    </source>
</reference>
<organism evidence="4 5">
    <name type="scientific">Neurospora tetraspora</name>
    <dbReference type="NCBI Taxonomy" id="94610"/>
    <lineage>
        <taxon>Eukaryota</taxon>
        <taxon>Fungi</taxon>
        <taxon>Dikarya</taxon>
        <taxon>Ascomycota</taxon>
        <taxon>Pezizomycotina</taxon>
        <taxon>Sordariomycetes</taxon>
        <taxon>Sordariomycetidae</taxon>
        <taxon>Sordariales</taxon>
        <taxon>Sordariaceae</taxon>
        <taxon>Neurospora</taxon>
    </lineage>
</organism>
<dbReference type="RefSeq" id="XP_062681379.1">
    <property type="nucleotide sequence ID" value="XM_062826756.1"/>
</dbReference>
<sequence length="1022" mass="115094">MTMTTTMTMTTKPNSYFAYKRDISPLVYWVLQTSNALIWSLPSSYPDAPQVPLDNPEISLSSLVSLSKLIGKHVDPGDVPTPVLGLFQSVIDAIATSHATFQRIATKKPHPDVENGSAFLKSFVEDLRECLNALGGWNWALHNYTLSDRLSSCLPLTKEKLDCMVIKEFGALDLPEAPEADQDSEQETPQQVGPRVGHQRKQAKPGKGKKGRRKKDRETSKSKVEDTKKGSLDDVFGKEPLDSFDLTLDQDGTTIGCIMAVYDLFKECFDLRAYLQDVWYEVAYEGLNSAVAGALSNTARIMIQRSTDTMLADFPDKDSYQSVINTMSSVFGFNAEPEGTGANSRDEHLADVKEMFLVHAYHDLLDFVTDYQKNRNGKPTKRMMKEINNWNPDFDLQRATMEERLKWRRSYTINWLYDLLRVFSHRLEEMDAAIKKKVPDVIKRRQAQTQKLLGITEFAALIYRLATEKPGIDIREQVLPLHVFQLQCIVDSLAVTKGWTYDLLKGHVLIGPPPADRFRPMRDVDTFLHGIGDPGHLLKGHVLIEPPPADIFRPMRGVDTFDPRPGFFYGFSRLKATLTFEAVVNKRKTDNDVHIQELLEAAHGIGTQFLGKSPDLGDESRFCTTNSNGLWHYSPFLCGVGLVEALDLEFLLILYVWGHHREPVVLMHLYNMLLREGYLDKPIDLFESLQRLFQSGFFQNGKIPVADYGVALPEFLIPLEKKVLNNKGKIRFPSGFGVPCCVTIPYESFLVLLREAKWNVDKISDAEVPLSSLLAKLRIAQTEQIFDPDTGKRRLKETVLVKRAKAAFISEGLAEGLAEEKLLAIAEALEELNSVEKQQAEFSADKVVYTTPQGFSNSEWLDFMKVDIMADVDGDHPLCGLNLAWLTCYMIEIFGKIERELFELRNETLRGLCNDNGQYDSSKWRYKGADGRSLLIVEAMTKKDEQVLEVAARHLTNPLKSLSDFIHWDKLRIGAGGSSPPTGDEATADACVSTVEKKDVHMDQCVVIKGVAMDDGTVWVRN</sequence>
<feature type="coiled-coil region" evidence="1">
    <location>
        <begin position="818"/>
        <end position="845"/>
    </location>
</feature>
<comment type="caution">
    <text evidence="4">The sequence shown here is derived from an EMBL/GenBank/DDBJ whole genome shotgun (WGS) entry which is preliminary data.</text>
</comment>